<dbReference type="Pfam" id="PF07534">
    <property type="entry name" value="TLD"/>
    <property type="match status" value="1"/>
</dbReference>
<evidence type="ECO:0000259" key="1">
    <source>
        <dbReference type="PROSITE" id="PS50097"/>
    </source>
</evidence>
<dbReference type="PROSITE" id="PS50097">
    <property type="entry name" value="BTB"/>
    <property type="match status" value="1"/>
</dbReference>
<dbReference type="InterPro" id="IPR006571">
    <property type="entry name" value="TLDc_dom"/>
</dbReference>
<sequence length="473" mass="55285">MTTQFFSQLSQNFINILDDDEYYDITIEVGRDPVVKVFRAHMIILNYRSAYFRRNLSTNRNNFNGNLAHIKLSDISPNTFQIILKYIYGGILTLDNINTLEIIDVLIASEILKLQEIVNYLQSYLIKTKSNWMQENFTLIHNSIFQHASFVELQNFFTDFMSNYPEKIFNSFNFTSIQEKTLITLIKRDDLKMEEIDILDHVLKWGLAQNPTLLPEPETWSDNDFKSMGITLQKCLPFVRFFQLSSKEFLKKVVPYQKLLKPQLYNDLMSYYLDGDSQIISTILPARVLKDSRLITNKIVSYIASWIDKKENDHPTHGFTPYDFSNNPYEFKLLLRGSRDGFYTKNFLEHCGNKLNTVIITKVKGTNEILGGYNPKTWEPGFSHNTRNSFIFFIPLNNLKSVILSRIVNSECAISFSDEYGPRFGNDLLFYLKEIMGSISGYCQNINYEKIIRSEKGYFEIEEYEVFQIIKKG</sequence>
<dbReference type="AlphaFoldDB" id="A0A015LT41"/>
<dbReference type="PROSITE" id="PS51886">
    <property type="entry name" value="TLDC"/>
    <property type="match status" value="1"/>
</dbReference>
<dbReference type="HOGENOM" id="CLU_021542_0_2_1"/>
<evidence type="ECO:0008006" key="5">
    <source>
        <dbReference type="Google" id="ProtNLM"/>
    </source>
</evidence>
<dbReference type="InterPro" id="IPR052407">
    <property type="entry name" value="BTB_POZ_domain_cont_9"/>
</dbReference>
<dbReference type="SMART" id="SM00225">
    <property type="entry name" value="BTB"/>
    <property type="match status" value="1"/>
</dbReference>
<protein>
    <recommendedName>
        <fullName evidence="5">Serine-enriched protein</fullName>
    </recommendedName>
</protein>
<evidence type="ECO:0000313" key="4">
    <source>
        <dbReference type="Proteomes" id="UP000022910"/>
    </source>
</evidence>
<dbReference type="Gene3D" id="1.25.40.420">
    <property type="match status" value="1"/>
</dbReference>
<accession>A0A015LT41</accession>
<name>A0A015LT41_RHIIW</name>
<dbReference type="SUPFAM" id="SSF54695">
    <property type="entry name" value="POZ domain"/>
    <property type="match status" value="1"/>
</dbReference>
<dbReference type="PANTHER" id="PTHR46306">
    <property type="entry name" value="BTB/POZ DOMAIN-CONTAINING PROTEIN 9"/>
    <property type="match status" value="1"/>
</dbReference>
<dbReference type="InterPro" id="IPR011333">
    <property type="entry name" value="SKP1/BTB/POZ_sf"/>
</dbReference>
<reference evidence="3 4" key="1">
    <citation type="submission" date="2014-02" db="EMBL/GenBank/DDBJ databases">
        <title>Single nucleus genome sequencing reveals high similarity among nuclei of an endomycorrhizal fungus.</title>
        <authorList>
            <person name="Lin K."/>
            <person name="Geurts R."/>
            <person name="Zhang Z."/>
            <person name="Limpens E."/>
            <person name="Saunders D.G."/>
            <person name="Mu D."/>
            <person name="Pang E."/>
            <person name="Cao H."/>
            <person name="Cha H."/>
            <person name="Lin T."/>
            <person name="Zhou Q."/>
            <person name="Shang Y."/>
            <person name="Li Y."/>
            <person name="Ivanov S."/>
            <person name="Sharma T."/>
            <person name="Velzen R.V."/>
            <person name="Ruijter N.D."/>
            <person name="Aanen D.K."/>
            <person name="Win J."/>
            <person name="Kamoun S."/>
            <person name="Bisseling T."/>
            <person name="Huang S."/>
        </authorList>
    </citation>
    <scope>NUCLEOTIDE SEQUENCE [LARGE SCALE GENOMIC DNA]</scope>
    <source>
        <strain evidence="4">DAOM197198w</strain>
    </source>
</reference>
<feature type="domain" description="TLDc" evidence="2">
    <location>
        <begin position="293"/>
        <end position="470"/>
    </location>
</feature>
<dbReference type="Pfam" id="PF00651">
    <property type="entry name" value="BTB"/>
    <property type="match status" value="1"/>
</dbReference>
<dbReference type="Proteomes" id="UP000022910">
    <property type="component" value="Unassembled WGS sequence"/>
</dbReference>
<organism evidence="3 4">
    <name type="scientific">Rhizophagus irregularis (strain DAOM 197198w)</name>
    <name type="common">Glomus intraradices</name>
    <dbReference type="NCBI Taxonomy" id="1432141"/>
    <lineage>
        <taxon>Eukaryota</taxon>
        <taxon>Fungi</taxon>
        <taxon>Fungi incertae sedis</taxon>
        <taxon>Mucoromycota</taxon>
        <taxon>Glomeromycotina</taxon>
        <taxon>Glomeromycetes</taxon>
        <taxon>Glomerales</taxon>
        <taxon>Glomeraceae</taxon>
        <taxon>Rhizophagus</taxon>
    </lineage>
</organism>
<dbReference type="InterPro" id="IPR011705">
    <property type="entry name" value="BACK"/>
</dbReference>
<dbReference type="PANTHER" id="PTHR46306:SF1">
    <property type="entry name" value="BTB_POZ DOMAIN-CONTAINING PROTEIN 9"/>
    <property type="match status" value="1"/>
</dbReference>
<feature type="domain" description="BTB" evidence="1">
    <location>
        <begin position="23"/>
        <end position="96"/>
    </location>
</feature>
<dbReference type="EMBL" id="JEMT01027213">
    <property type="protein sequence ID" value="EXX57863.1"/>
    <property type="molecule type" value="Genomic_DNA"/>
</dbReference>
<dbReference type="Pfam" id="PF07707">
    <property type="entry name" value="BACK"/>
    <property type="match status" value="1"/>
</dbReference>
<gene>
    <name evidence="3" type="ORF">RirG_203240</name>
</gene>
<dbReference type="InterPro" id="IPR000210">
    <property type="entry name" value="BTB/POZ_dom"/>
</dbReference>
<keyword evidence="4" id="KW-1185">Reference proteome</keyword>
<evidence type="ECO:0000313" key="3">
    <source>
        <dbReference type="EMBL" id="EXX57863.1"/>
    </source>
</evidence>
<proteinExistence type="predicted"/>
<comment type="caution">
    <text evidence="3">The sequence shown here is derived from an EMBL/GenBank/DDBJ whole genome shotgun (WGS) entry which is preliminary data.</text>
</comment>
<dbReference type="Gene3D" id="3.30.710.10">
    <property type="entry name" value="Potassium Channel Kv1.1, Chain A"/>
    <property type="match status" value="1"/>
</dbReference>
<evidence type="ECO:0000259" key="2">
    <source>
        <dbReference type="PROSITE" id="PS51886"/>
    </source>
</evidence>
<dbReference type="GO" id="GO:0005737">
    <property type="term" value="C:cytoplasm"/>
    <property type="evidence" value="ECO:0007669"/>
    <property type="project" value="TreeGrafter"/>
</dbReference>
<dbReference type="OrthoDB" id="2308618at2759"/>